<proteinExistence type="predicted"/>
<dbReference type="InterPro" id="IPR016032">
    <property type="entry name" value="Sig_transdc_resp-reg_C-effctor"/>
</dbReference>
<dbReference type="SUPFAM" id="SSF48452">
    <property type="entry name" value="TPR-like"/>
    <property type="match status" value="1"/>
</dbReference>
<keyword evidence="1" id="KW-0805">Transcription regulation</keyword>
<evidence type="ECO:0000256" key="4">
    <source>
        <dbReference type="SAM" id="Coils"/>
    </source>
</evidence>
<keyword evidence="7" id="KW-1185">Reference proteome</keyword>
<accession>A0ABW0ZSL3</accession>
<protein>
    <submittedName>
        <fullName evidence="6">LuxR C-terminal-related transcriptional regulator</fullName>
    </submittedName>
</protein>
<evidence type="ECO:0000256" key="3">
    <source>
        <dbReference type="ARBA" id="ARBA00023163"/>
    </source>
</evidence>
<dbReference type="Gene3D" id="1.25.40.10">
    <property type="entry name" value="Tetratricopeptide repeat domain"/>
    <property type="match status" value="1"/>
</dbReference>
<keyword evidence="4" id="KW-0175">Coiled coil</keyword>
<evidence type="ECO:0000256" key="1">
    <source>
        <dbReference type="ARBA" id="ARBA00023015"/>
    </source>
</evidence>
<keyword evidence="2" id="KW-0238">DNA-binding</keyword>
<gene>
    <name evidence="6" type="ORF">ACFPQB_21950</name>
</gene>
<sequence length="541" mass="57271">MIPSALESGISALASARWQTAHDLLRQAVAESPTGAAVEALGDACSWLDDADTIEVREWAYRCYREEGDPGGAARAAIGLAFDYLTFRGEAAVAQGWLALAARALADVPLSPEHGHLVVWESDFAISVEGDPVVAADKAAEAVRIGRELGIPDIELIGRAQEGITLVLKGRIPEGMRLLDAAAAAAMAGEIADPAYAGYAVCYVINACEMAQDSHRAAQWCRRLDAHCQKVGMRALQQICRSEYAGVLVEQGEWDRAEEQIMVAAEDLARRRPGLAGEPLVRLAELRRRQGRTDEAAELFAQAEGHPRALLGLAELALDLGDPVGAAALARRFIRRCSTADRTFRGQGLQVLVAASAEAGDLEAARGALKELTEEASEVTRGAHRAGIRLAASALLLAEERLEAAREAAEDAVDLYDRAGAPFGAARARAVLARVLLALGDGAAARREADAAARAFDHLGARGEAERARTLCRPSAPAGLLTPREIDVLRLVADGLGTAAIADRLVLSEHTVHRHVANTLTKLEARTRAAAVAKASALGLI</sequence>
<dbReference type="CDD" id="cd06170">
    <property type="entry name" value="LuxR_C_like"/>
    <property type="match status" value="1"/>
</dbReference>
<dbReference type="PROSITE" id="PS50043">
    <property type="entry name" value="HTH_LUXR_2"/>
    <property type="match status" value="1"/>
</dbReference>
<evidence type="ECO:0000313" key="7">
    <source>
        <dbReference type="Proteomes" id="UP001596072"/>
    </source>
</evidence>
<evidence type="ECO:0000313" key="6">
    <source>
        <dbReference type="EMBL" id="MFC5731590.1"/>
    </source>
</evidence>
<feature type="coiled-coil region" evidence="4">
    <location>
        <begin position="362"/>
        <end position="419"/>
    </location>
</feature>
<dbReference type="SMART" id="SM00421">
    <property type="entry name" value="HTH_LUXR"/>
    <property type="match status" value="1"/>
</dbReference>
<dbReference type="Proteomes" id="UP001596072">
    <property type="component" value="Unassembled WGS sequence"/>
</dbReference>
<dbReference type="PANTHER" id="PTHR44688">
    <property type="entry name" value="DNA-BINDING TRANSCRIPTIONAL ACTIVATOR DEVR_DOSR"/>
    <property type="match status" value="1"/>
</dbReference>
<organism evidence="6 7">
    <name type="scientific">Nocardioides vastitatis</name>
    <dbReference type="NCBI Taxonomy" id="2568655"/>
    <lineage>
        <taxon>Bacteria</taxon>
        <taxon>Bacillati</taxon>
        <taxon>Actinomycetota</taxon>
        <taxon>Actinomycetes</taxon>
        <taxon>Propionibacteriales</taxon>
        <taxon>Nocardioidaceae</taxon>
        <taxon>Nocardioides</taxon>
    </lineage>
</organism>
<keyword evidence="3" id="KW-0804">Transcription</keyword>
<dbReference type="InterPro" id="IPR036388">
    <property type="entry name" value="WH-like_DNA-bd_sf"/>
</dbReference>
<evidence type="ECO:0000256" key="2">
    <source>
        <dbReference type="ARBA" id="ARBA00023125"/>
    </source>
</evidence>
<evidence type="ECO:0000259" key="5">
    <source>
        <dbReference type="PROSITE" id="PS50043"/>
    </source>
</evidence>
<comment type="caution">
    <text evidence="6">The sequence shown here is derived from an EMBL/GenBank/DDBJ whole genome shotgun (WGS) entry which is preliminary data.</text>
</comment>
<reference evidence="7" key="1">
    <citation type="journal article" date="2019" name="Int. J. Syst. Evol. Microbiol.">
        <title>The Global Catalogue of Microorganisms (GCM) 10K type strain sequencing project: providing services to taxonomists for standard genome sequencing and annotation.</title>
        <authorList>
            <consortium name="The Broad Institute Genomics Platform"/>
            <consortium name="The Broad Institute Genome Sequencing Center for Infectious Disease"/>
            <person name="Wu L."/>
            <person name="Ma J."/>
        </authorList>
    </citation>
    <scope>NUCLEOTIDE SEQUENCE [LARGE SCALE GENOMIC DNA]</scope>
    <source>
        <strain evidence="7">YIM 94188</strain>
    </source>
</reference>
<dbReference type="InterPro" id="IPR000792">
    <property type="entry name" value="Tscrpt_reg_LuxR_C"/>
</dbReference>
<dbReference type="RefSeq" id="WP_378527843.1">
    <property type="nucleotide sequence ID" value="NZ_JBHSNS010000018.1"/>
</dbReference>
<feature type="domain" description="HTH luxR-type" evidence="5">
    <location>
        <begin position="474"/>
        <end position="539"/>
    </location>
</feature>
<dbReference type="PANTHER" id="PTHR44688:SF25">
    <property type="entry name" value="HTH LUXR-TYPE DOMAIN-CONTAINING PROTEIN"/>
    <property type="match status" value="1"/>
</dbReference>
<dbReference type="SUPFAM" id="SSF46894">
    <property type="entry name" value="C-terminal effector domain of the bipartite response regulators"/>
    <property type="match status" value="1"/>
</dbReference>
<dbReference type="InterPro" id="IPR011990">
    <property type="entry name" value="TPR-like_helical_dom_sf"/>
</dbReference>
<dbReference type="PRINTS" id="PR00038">
    <property type="entry name" value="HTHLUXR"/>
</dbReference>
<dbReference type="EMBL" id="JBHSNS010000018">
    <property type="protein sequence ID" value="MFC5731590.1"/>
    <property type="molecule type" value="Genomic_DNA"/>
</dbReference>
<dbReference type="Pfam" id="PF00196">
    <property type="entry name" value="GerE"/>
    <property type="match status" value="1"/>
</dbReference>
<dbReference type="Gene3D" id="1.10.10.10">
    <property type="entry name" value="Winged helix-like DNA-binding domain superfamily/Winged helix DNA-binding domain"/>
    <property type="match status" value="1"/>
</dbReference>
<name>A0ABW0ZSL3_9ACTN</name>
<dbReference type="PROSITE" id="PS00622">
    <property type="entry name" value="HTH_LUXR_1"/>
    <property type="match status" value="1"/>
</dbReference>